<dbReference type="InterPro" id="IPR011990">
    <property type="entry name" value="TPR-like_helical_dom_sf"/>
</dbReference>
<dbReference type="InterPro" id="IPR019734">
    <property type="entry name" value="TPR_rpt"/>
</dbReference>
<dbReference type="SMART" id="SM00028">
    <property type="entry name" value="TPR"/>
    <property type="match status" value="5"/>
</dbReference>
<evidence type="ECO:0008006" key="3">
    <source>
        <dbReference type="Google" id="ProtNLM"/>
    </source>
</evidence>
<dbReference type="Gene3D" id="1.25.40.10">
    <property type="entry name" value="Tetratricopeptide repeat domain"/>
    <property type="match status" value="2"/>
</dbReference>
<dbReference type="SUPFAM" id="SSF48452">
    <property type="entry name" value="TPR-like"/>
    <property type="match status" value="2"/>
</dbReference>
<evidence type="ECO:0000313" key="1">
    <source>
        <dbReference type="EMBL" id="MBE9609239.1"/>
    </source>
</evidence>
<comment type="caution">
    <text evidence="1">The sequence shown here is derived from an EMBL/GenBank/DDBJ whole genome shotgun (WGS) entry which is preliminary data.</text>
</comment>
<dbReference type="AlphaFoldDB" id="A0A8J7FN77"/>
<evidence type="ECO:0000313" key="2">
    <source>
        <dbReference type="Proteomes" id="UP000604481"/>
    </source>
</evidence>
<reference evidence="1 2" key="1">
    <citation type="submission" date="2020-10" db="EMBL/GenBank/DDBJ databases">
        <title>The genome sequence of Chitinilyticum litopenaei 4Y14.</title>
        <authorList>
            <person name="Liu Y."/>
        </authorList>
    </citation>
    <scope>NUCLEOTIDE SEQUENCE [LARGE SCALE GENOMIC DNA]</scope>
    <source>
        <strain evidence="1 2">4Y14</strain>
    </source>
</reference>
<protein>
    <recommendedName>
        <fullName evidence="3">MalT-like TPR region domain-containing protein</fullName>
    </recommendedName>
</protein>
<dbReference type="RefSeq" id="WP_194115749.1">
    <property type="nucleotide sequence ID" value="NZ_JADFUA010000003.1"/>
</dbReference>
<keyword evidence="2" id="KW-1185">Reference proteome</keyword>
<dbReference type="Proteomes" id="UP000604481">
    <property type="component" value="Unassembled WGS sequence"/>
</dbReference>
<name>A0A8J7FN77_9NEIS</name>
<dbReference type="EMBL" id="JADFUA010000003">
    <property type="protein sequence ID" value="MBE9609239.1"/>
    <property type="molecule type" value="Genomic_DNA"/>
</dbReference>
<gene>
    <name evidence="1" type="ORF">INR99_07750</name>
</gene>
<organism evidence="1 2">
    <name type="scientific">Chitinilyticum piscinae</name>
    <dbReference type="NCBI Taxonomy" id="2866724"/>
    <lineage>
        <taxon>Bacteria</taxon>
        <taxon>Pseudomonadati</taxon>
        <taxon>Pseudomonadota</taxon>
        <taxon>Betaproteobacteria</taxon>
        <taxon>Neisseriales</taxon>
        <taxon>Chitinibacteraceae</taxon>
        <taxon>Chitinilyticum</taxon>
    </lineage>
</organism>
<accession>A0A8J7FN77</accession>
<proteinExistence type="predicted"/>
<sequence>MSDIPEISAIEDLLYQHPLAALQECRQLLNRWRIGNNPQGFVEAASLLALIEDQIGDHAGARSELLQALSWCRQFGLQRFEPVIHERLGREYYTAGEFRLAAEHWLASFDQSQLAGNQPRELGLACIGLGHCCSAIGELALATTFHREAMRLLPPLQQTYLTAKAAISLGWDLRCSGAAAEASAILKNALALCQQTGFLFFQAEILLRLAELAVDQEEFAEAEQLAEDGLAMLVRSPSHWCEAKLLGLLATLHLRDDNLQLALNLVQHGLRIAEADRMTYVEAELCQIAARIGQAQGQPALSQLYLERAGHLQQANSGNWQAEPELLNALHARASQIPA</sequence>